<feature type="binding site" evidence="8">
    <location>
        <begin position="90"/>
        <end position="93"/>
    </location>
    <ligand>
        <name>ATP</name>
        <dbReference type="ChEBI" id="CHEBI:30616"/>
    </ligand>
</feature>
<dbReference type="GO" id="GO:0046104">
    <property type="term" value="P:thymidine metabolic process"/>
    <property type="evidence" value="ECO:0007669"/>
    <property type="project" value="TreeGrafter"/>
</dbReference>
<dbReference type="PROSITE" id="PS00603">
    <property type="entry name" value="TK_CELLULAR_TYPE"/>
    <property type="match status" value="1"/>
</dbReference>
<comment type="subcellular location">
    <subcellularLocation>
        <location evidence="8">Cytoplasm</location>
    </subcellularLocation>
</comment>
<evidence type="ECO:0000256" key="6">
    <source>
        <dbReference type="ARBA" id="ARBA00022777"/>
    </source>
</evidence>
<dbReference type="InterPro" id="IPR001267">
    <property type="entry name" value="Thymidine_kinase"/>
</dbReference>
<dbReference type="GO" id="GO:0071897">
    <property type="term" value="P:DNA biosynthetic process"/>
    <property type="evidence" value="ECO:0007669"/>
    <property type="project" value="UniProtKB-KW"/>
</dbReference>
<name>A0A0G1GDR3_9BACT</name>
<comment type="catalytic activity">
    <reaction evidence="8 11">
        <text>thymidine + ATP = dTMP + ADP + H(+)</text>
        <dbReference type="Rhea" id="RHEA:19129"/>
        <dbReference type="ChEBI" id="CHEBI:15378"/>
        <dbReference type="ChEBI" id="CHEBI:17748"/>
        <dbReference type="ChEBI" id="CHEBI:30616"/>
        <dbReference type="ChEBI" id="CHEBI:63528"/>
        <dbReference type="ChEBI" id="CHEBI:456216"/>
        <dbReference type="EC" id="2.7.1.21"/>
    </reaction>
</comment>
<dbReference type="SUPFAM" id="SSF57716">
    <property type="entry name" value="Glucocorticoid receptor-like (DNA-binding domain)"/>
    <property type="match status" value="1"/>
</dbReference>
<dbReference type="InterPro" id="IPR027417">
    <property type="entry name" value="P-loop_NTPase"/>
</dbReference>
<dbReference type="Pfam" id="PF00265">
    <property type="entry name" value="TK"/>
    <property type="match status" value="1"/>
</dbReference>
<evidence type="ECO:0000256" key="2">
    <source>
        <dbReference type="ARBA" id="ARBA00012118"/>
    </source>
</evidence>
<feature type="binding site" evidence="10">
    <location>
        <begin position="174"/>
        <end position="177"/>
    </location>
    <ligand>
        <name>substrate</name>
    </ligand>
</feature>
<proteinExistence type="inferred from homology"/>
<comment type="caution">
    <text evidence="8">Lacks conserved residue(s) required for the propagation of feature annotation.</text>
</comment>
<evidence type="ECO:0000256" key="11">
    <source>
        <dbReference type="RuleBase" id="RU000544"/>
    </source>
</evidence>
<evidence type="ECO:0000256" key="9">
    <source>
        <dbReference type="PIRSR" id="PIRSR035805-1"/>
    </source>
</evidence>
<dbReference type="STRING" id="1618578.UV74_C0013G0140"/>
<evidence type="ECO:0000256" key="8">
    <source>
        <dbReference type="HAMAP-Rule" id="MF_00124"/>
    </source>
</evidence>
<keyword evidence="5 8" id="KW-0547">Nucleotide-binding</keyword>
<dbReference type="HAMAP" id="MF_00124">
    <property type="entry name" value="Thymidine_kinase"/>
    <property type="match status" value="1"/>
</dbReference>
<keyword evidence="8" id="KW-0963">Cytoplasm</keyword>
<dbReference type="NCBIfam" id="NF003296">
    <property type="entry name" value="PRK04296.1-1"/>
    <property type="match status" value="1"/>
</dbReference>
<dbReference type="PANTHER" id="PTHR11441:SF0">
    <property type="entry name" value="THYMIDINE KINASE, CYTOSOLIC"/>
    <property type="match status" value="1"/>
</dbReference>
<sequence>MKIVVVVGWIEAIVGCMFSGKTEELQRRVRRAEIAGRKVLVVKPAIDDRYSINGVVSHIGNDIDGIPVCMDKPREILDLLGKGVNVVAIDEAQFFYPEIVGVITALACCDIRVVVAGLNLDFRGEPFGAMPQIMCIADQVTTLHAICMVCGSEQASRTQRLVDGAPAHYNERQILIGAEESYQARCRKHHVVPM</sequence>
<evidence type="ECO:0000256" key="7">
    <source>
        <dbReference type="ARBA" id="ARBA00022840"/>
    </source>
</evidence>
<accession>A0A0G1GDR3</accession>
<dbReference type="SUPFAM" id="SSF52540">
    <property type="entry name" value="P-loop containing nucleoside triphosphate hydrolases"/>
    <property type="match status" value="1"/>
</dbReference>
<gene>
    <name evidence="8" type="primary">tdk</name>
    <name evidence="13" type="ORF">UV74_C0013G0140</name>
</gene>
<dbReference type="PATRIC" id="fig|1618578.3.peg.487"/>
<dbReference type="GO" id="GO:0004797">
    <property type="term" value="F:thymidine kinase activity"/>
    <property type="evidence" value="ECO:0007669"/>
    <property type="project" value="UniProtKB-UniRule"/>
</dbReference>
<evidence type="ECO:0000313" key="14">
    <source>
        <dbReference type="Proteomes" id="UP000034090"/>
    </source>
</evidence>
<evidence type="ECO:0000256" key="12">
    <source>
        <dbReference type="RuleBase" id="RU004165"/>
    </source>
</evidence>
<dbReference type="Gene3D" id="3.30.60.20">
    <property type="match status" value="1"/>
</dbReference>
<dbReference type="AlphaFoldDB" id="A0A0G1GDR3"/>
<organism evidence="13 14">
    <name type="scientific">Candidatus Woesebacteria bacterium GW2011_GWB1_43_14</name>
    <dbReference type="NCBI Taxonomy" id="1618578"/>
    <lineage>
        <taxon>Bacteria</taxon>
        <taxon>Candidatus Woeseibacteriota</taxon>
    </lineage>
</organism>
<keyword evidence="7 8" id="KW-0067">ATP-binding</keyword>
<dbReference type="EC" id="2.7.1.21" evidence="2 8"/>
<comment type="subunit">
    <text evidence="8">Homotetramer.</text>
</comment>
<feature type="active site" description="Proton acceptor" evidence="8 9">
    <location>
        <position position="91"/>
    </location>
</feature>
<dbReference type="PIRSF" id="PIRSF035805">
    <property type="entry name" value="TK_cell"/>
    <property type="match status" value="1"/>
</dbReference>
<reference evidence="13 14" key="1">
    <citation type="journal article" date="2015" name="Nature">
        <title>rRNA introns, odd ribosomes, and small enigmatic genomes across a large radiation of phyla.</title>
        <authorList>
            <person name="Brown C.T."/>
            <person name="Hug L.A."/>
            <person name="Thomas B.C."/>
            <person name="Sharon I."/>
            <person name="Castelle C.J."/>
            <person name="Singh A."/>
            <person name="Wilkins M.J."/>
            <person name="Williams K.H."/>
            <person name="Banfield J.F."/>
        </authorList>
    </citation>
    <scope>NUCLEOTIDE SEQUENCE [LARGE SCALE GENOMIC DNA]</scope>
</reference>
<protein>
    <recommendedName>
        <fullName evidence="2 8">Thymidine kinase</fullName>
        <ecNumber evidence="2 8">2.7.1.21</ecNumber>
    </recommendedName>
</protein>
<keyword evidence="3 8" id="KW-0237">DNA synthesis</keyword>
<evidence type="ECO:0000313" key="13">
    <source>
        <dbReference type="EMBL" id="KKS97018.1"/>
    </source>
</evidence>
<keyword evidence="4 8" id="KW-0808">Transferase</keyword>
<dbReference type="Gene3D" id="3.40.50.300">
    <property type="entry name" value="P-loop containing nucleotide triphosphate hydrolases"/>
    <property type="match status" value="1"/>
</dbReference>
<dbReference type="GO" id="GO:0005829">
    <property type="term" value="C:cytosol"/>
    <property type="evidence" value="ECO:0007669"/>
    <property type="project" value="TreeGrafter"/>
</dbReference>
<feature type="binding site" evidence="8">
    <location>
        <begin position="15"/>
        <end position="22"/>
    </location>
    <ligand>
        <name>ATP</name>
        <dbReference type="ChEBI" id="CHEBI:30616"/>
    </ligand>
</feature>
<dbReference type="Proteomes" id="UP000034090">
    <property type="component" value="Unassembled WGS sequence"/>
</dbReference>
<evidence type="ECO:0000256" key="5">
    <source>
        <dbReference type="ARBA" id="ARBA00022741"/>
    </source>
</evidence>
<feature type="binding site" evidence="10">
    <location>
        <position position="182"/>
    </location>
    <ligand>
        <name>substrate</name>
    </ligand>
</feature>
<dbReference type="InterPro" id="IPR020633">
    <property type="entry name" value="Thymidine_kinase_CS"/>
</dbReference>
<dbReference type="EMBL" id="LCFQ01000013">
    <property type="protein sequence ID" value="KKS97018.1"/>
    <property type="molecule type" value="Genomic_DNA"/>
</dbReference>
<evidence type="ECO:0000256" key="1">
    <source>
        <dbReference type="ARBA" id="ARBA00007587"/>
    </source>
</evidence>
<comment type="caution">
    <text evidence="13">The sequence shown here is derived from an EMBL/GenBank/DDBJ whole genome shotgun (WGS) entry which is preliminary data.</text>
</comment>
<evidence type="ECO:0000256" key="4">
    <source>
        <dbReference type="ARBA" id="ARBA00022679"/>
    </source>
</evidence>
<dbReference type="GO" id="GO:0005524">
    <property type="term" value="F:ATP binding"/>
    <property type="evidence" value="ECO:0007669"/>
    <property type="project" value="UniProtKB-UniRule"/>
</dbReference>
<comment type="similarity">
    <text evidence="1 8 12">Belongs to the thymidine kinase family.</text>
</comment>
<evidence type="ECO:0000256" key="3">
    <source>
        <dbReference type="ARBA" id="ARBA00022634"/>
    </source>
</evidence>
<keyword evidence="6 8" id="KW-0418">Kinase</keyword>
<dbReference type="PANTHER" id="PTHR11441">
    <property type="entry name" value="THYMIDINE KINASE"/>
    <property type="match status" value="1"/>
</dbReference>
<evidence type="ECO:0000256" key="10">
    <source>
        <dbReference type="PIRSR" id="PIRSR035805-2"/>
    </source>
</evidence>